<name>A0A0R2HNF0_CARDV</name>
<dbReference type="eggNOG" id="COG5646">
    <property type="taxonomic scope" value="Bacteria"/>
</dbReference>
<dbReference type="SUPFAM" id="SSF159888">
    <property type="entry name" value="YdhG-like"/>
    <property type="match status" value="1"/>
</dbReference>
<proteinExistence type="predicted"/>
<dbReference type="GeneID" id="89588992"/>
<sequence>MKPIRNIEVAAVFKKYPKIYRTPLLEIRQLIFDTADGIAEVGEIEESLKWNQPSYATNQTKSGTSIRIDRFGEHQIALFVHCQTTLIEEFRPLFNGTFEFSKNRGILLDPQKELPIQELAFCIEKALTYHLV</sequence>
<evidence type="ECO:0000259" key="1">
    <source>
        <dbReference type="Pfam" id="PF08818"/>
    </source>
</evidence>
<dbReference type="AlphaFoldDB" id="A0A0R2HNF0"/>
<dbReference type="RefSeq" id="WP_034569470.1">
    <property type="nucleotide sequence ID" value="NZ_JQBS01000035.1"/>
</dbReference>
<gene>
    <name evidence="2" type="ORF">IV74_GL001998</name>
</gene>
<accession>A0A0R2HNF0</accession>
<reference evidence="2 3" key="1">
    <citation type="journal article" date="2015" name="Genome Announc.">
        <title>Expanding the biotechnology potential of lactobacilli through comparative genomics of 213 strains and associated genera.</title>
        <authorList>
            <person name="Sun Z."/>
            <person name="Harris H.M."/>
            <person name="McCann A."/>
            <person name="Guo C."/>
            <person name="Argimon S."/>
            <person name="Zhang W."/>
            <person name="Yang X."/>
            <person name="Jeffery I.B."/>
            <person name="Cooney J.C."/>
            <person name="Kagawa T.F."/>
            <person name="Liu W."/>
            <person name="Song Y."/>
            <person name="Salvetti E."/>
            <person name="Wrobel A."/>
            <person name="Rasinkangas P."/>
            <person name="Parkhill J."/>
            <person name="Rea M.C."/>
            <person name="O'Sullivan O."/>
            <person name="Ritari J."/>
            <person name="Douillard F.P."/>
            <person name="Paul Ross R."/>
            <person name="Yang R."/>
            <person name="Briner A.E."/>
            <person name="Felis G.E."/>
            <person name="de Vos W.M."/>
            <person name="Barrangou R."/>
            <person name="Klaenhammer T.R."/>
            <person name="Caufield P.W."/>
            <person name="Cui Y."/>
            <person name="Zhang H."/>
            <person name="O'Toole P.W."/>
        </authorList>
    </citation>
    <scope>NUCLEOTIDE SEQUENCE [LARGE SCALE GENOMIC DNA]</scope>
    <source>
        <strain evidence="2 3">DSM 20623</strain>
    </source>
</reference>
<evidence type="ECO:0000313" key="3">
    <source>
        <dbReference type="Proteomes" id="UP000051658"/>
    </source>
</evidence>
<evidence type="ECO:0000313" key="2">
    <source>
        <dbReference type="EMBL" id="KRN54415.1"/>
    </source>
</evidence>
<dbReference type="EMBL" id="JQBS01000035">
    <property type="protein sequence ID" value="KRN54415.1"/>
    <property type="molecule type" value="Genomic_DNA"/>
</dbReference>
<feature type="domain" description="YdhG-like" evidence="1">
    <location>
        <begin position="22"/>
        <end position="127"/>
    </location>
</feature>
<dbReference type="PATRIC" id="fig|1449336.4.peg.2035"/>
<protein>
    <recommendedName>
        <fullName evidence="1">YdhG-like domain-containing protein</fullName>
    </recommendedName>
</protein>
<comment type="caution">
    <text evidence="2">The sequence shown here is derived from an EMBL/GenBank/DDBJ whole genome shotgun (WGS) entry which is preliminary data.</text>
</comment>
<dbReference type="Proteomes" id="UP000051658">
    <property type="component" value="Unassembled WGS sequence"/>
</dbReference>
<keyword evidence="3" id="KW-1185">Reference proteome</keyword>
<organism evidence="2 3">
    <name type="scientific">Carnobacterium divergens DSM 20623</name>
    <dbReference type="NCBI Taxonomy" id="1449336"/>
    <lineage>
        <taxon>Bacteria</taxon>
        <taxon>Bacillati</taxon>
        <taxon>Bacillota</taxon>
        <taxon>Bacilli</taxon>
        <taxon>Lactobacillales</taxon>
        <taxon>Carnobacteriaceae</taxon>
        <taxon>Carnobacterium</taxon>
    </lineage>
</organism>
<dbReference type="Pfam" id="PF08818">
    <property type="entry name" value="DUF1801"/>
    <property type="match status" value="1"/>
</dbReference>
<dbReference type="InterPro" id="IPR014922">
    <property type="entry name" value="YdhG-like"/>
</dbReference>